<dbReference type="RefSeq" id="XP_013895752.1">
    <property type="nucleotide sequence ID" value="XM_014040298.1"/>
</dbReference>
<gene>
    <name evidence="2" type="ORF">MNEG_11230</name>
</gene>
<dbReference type="InterPro" id="IPR036514">
    <property type="entry name" value="SGNH_hydro_sf"/>
</dbReference>
<dbReference type="EMBL" id="KK102867">
    <property type="protein sequence ID" value="KIY96732.1"/>
    <property type="molecule type" value="Genomic_DNA"/>
</dbReference>
<dbReference type="InterPro" id="IPR013830">
    <property type="entry name" value="SGNH_hydro"/>
</dbReference>
<accession>A0A0D2JAG3</accession>
<dbReference type="Pfam" id="PF13472">
    <property type="entry name" value="Lipase_GDSL_2"/>
    <property type="match status" value="1"/>
</dbReference>
<dbReference type="PANTHER" id="PTHR14209">
    <property type="entry name" value="ISOAMYL ACETATE-HYDROLYZING ESTERASE 1"/>
    <property type="match status" value="1"/>
</dbReference>
<dbReference type="GeneID" id="25728472"/>
<dbReference type="OrthoDB" id="671439at2759"/>
<proteinExistence type="predicted"/>
<name>A0A0D2JAG3_9CHLO</name>
<dbReference type="Gene3D" id="3.40.50.1110">
    <property type="entry name" value="SGNH hydrolase"/>
    <property type="match status" value="1"/>
</dbReference>
<evidence type="ECO:0000259" key="1">
    <source>
        <dbReference type="Pfam" id="PF13472"/>
    </source>
</evidence>
<dbReference type="SUPFAM" id="SSF52266">
    <property type="entry name" value="SGNH hydrolase"/>
    <property type="match status" value="1"/>
</dbReference>
<dbReference type="Proteomes" id="UP000054498">
    <property type="component" value="Unassembled WGS sequence"/>
</dbReference>
<sequence length="105" mass="11351">MANDQPPTLQRPAILLFGDSLTERSLDPDGGWGATLAHHFARKARRAPHWASADVVNRGFGGYNSRWARPVLDQVLAQVKASKQPVLLATLWLGANDAALPDRGG</sequence>
<organism evidence="2 3">
    <name type="scientific">Monoraphidium neglectum</name>
    <dbReference type="NCBI Taxonomy" id="145388"/>
    <lineage>
        <taxon>Eukaryota</taxon>
        <taxon>Viridiplantae</taxon>
        <taxon>Chlorophyta</taxon>
        <taxon>core chlorophytes</taxon>
        <taxon>Chlorophyceae</taxon>
        <taxon>CS clade</taxon>
        <taxon>Sphaeropleales</taxon>
        <taxon>Selenastraceae</taxon>
        <taxon>Monoraphidium</taxon>
    </lineage>
</organism>
<dbReference type="STRING" id="145388.A0A0D2JAG3"/>
<protein>
    <recommendedName>
        <fullName evidence="1">SGNH hydrolase-type esterase domain-containing protein</fullName>
    </recommendedName>
</protein>
<dbReference type="InterPro" id="IPR045136">
    <property type="entry name" value="Iah1-like"/>
</dbReference>
<reference evidence="2 3" key="1">
    <citation type="journal article" date="2013" name="BMC Genomics">
        <title>Reconstruction of the lipid metabolism for the microalga Monoraphidium neglectum from its genome sequence reveals characteristics suitable for biofuel production.</title>
        <authorList>
            <person name="Bogen C."/>
            <person name="Al-Dilaimi A."/>
            <person name="Albersmeier A."/>
            <person name="Wichmann J."/>
            <person name="Grundmann M."/>
            <person name="Rupp O."/>
            <person name="Lauersen K.J."/>
            <person name="Blifernez-Klassen O."/>
            <person name="Kalinowski J."/>
            <person name="Goesmann A."/>
            <person name="Mussgnug J.H."/>
            <person name="Kruse O."/>
        </authorList>
    </citation>
    <scope>NUCLEOTIDE SEQUENCE [LARGE SCALE GENOMIC DNA]</scope>
    <source>
        <strain evidence="2 3">SAG 48.87</strain>
    </source>
</reference>
<evidence type="ECO:0000313" key="3">
    <source>
        <dbReference type="Proteomes" id="UP000054498"/>
    </source>
</evidence>
<dbReference type="PANTHER" id="PTHR14209:SF19">
    <property type="entry name" value="ISOAMYL ACETATE-HYDROLYZING ESTERASE 1 HOMOLOG"/>
    <property type="match status" value="1"/>
</dbReference>
<feature type="domain" description="SGNH hydrolase-type esterase" evidence="1">
    <location>
        <begin position="16"/>
        <end position="101"/>
    </location>
</feature>
<keyword evidence="3" id="KW-1185">Reference proteome</keyword>
<evidence type="ECO:0000313" key="2">
    <source>
        <dbReference type="EMBL" id="KIY96732.1"/>
    </source>
</evidence>
<dbReference type="KEGG" id="mng:MNEG_11230"/>
<dbReference type="AlphaFoldDB" id="A0A0D2JAG3"/>